<gene>
    <name evidence="1" type="ORF">PLOB_00040885</name>
</gene>
<sequence length="69" mass="7967">MFISAECRIEVCMGYIHDSNPNWRKDVQEEILNEDDILDPELKQSVIKTVSNAEDIAEQLKDFAQFVGH</sequence>
<keyword evidence="2" id="KW-1185">Reference proteome</keyword>
<protein>
    <submittedName>
        <fullName evidence="1">Uncharacterized protein</fullName>
    </submittedName>
</protein>
<reference evidence="1 2" key="1">
    <citation type="submission" date="2022-05" db="EMBL/GenBank/DDBJ databases">
        <authorList>
            <consortium name="Genoscope - CEA"/>
            <person name="William W."/>
        </authorList>
    </citation>
    <scope>NUCLEOTIDE SEQUENCE [LARGE SCALE GENOMIC DNA]</scope>
</reference>
<evidence type="ECO:0000313" key="2">
    <source>
        <dbReference type="Proteomes" id="UP001159405"/>
    </source>
</evidence>
<dbReference type="EMBL" id="CALNXK010000063">
    <property type="protein sequence ID" value="CAH3139874.1"/>
    <property type="molecule type" value="Genomic_DNA"/>
</dbReference>
<comment type="caution">
    <text evidence="1">The sequence shown here is derived from an EMBL/GenBank/DDBJ whole genome shotgun (WGS) entry which is preliminary data.</text>
</comment>
<proteinExistence type="predicted"/>
<dbReference type="Proteomes" id="UP001159405">
    <property type="component" value="Unassembled WGS sequence"/>
</dbReference>
<organism evidence="1 2">
    <name type="scientific">Porites lobata</name>
    <dbReference type="NCBI Taxonomy" id="104759"/>
    <lineage>
        <taxon>Eukaryota</taxon>
        <taxon>Metazoa</taxon>
        <taxon>Cnidaria</taxon>
        <taxon>Anthozoa</taxon>
        <taxon>Hexacorallia</taxon>
        <taxon>Scleractinia</taxon>
        <taxon>Fungiina</taxon>
        <taxon>Poritidae</taxon>
        <taxon>Porites</taxon>
    </lineage>
</organism>
<evidence type="ECO:0000313" key="1">
    <source>
        <dbReference type="EMBL" id="CAH3139874.1"/>
    </source>
</evidence>
<name>A0ABN8PAL0_9CNID</name>
<accession>A0ABN8PAL0</accession>